<accession>A0A6A5BS87</accession>
<dbReference type="VEuPathDB" id="AmoebaDB:NF0118540"/>
<dbReference type="VEuPathDB" id="AmoebaDB:NfTy_086530"/>
<proteinExistence type="predicted"/>
<dbReference type="OrthoDB" id="10498587at2759"/>
<keyword evidence="2" id="KW-1185">Reference proteome</keyword>
<protein>
    <submittedName>
        <fullName evidence="1">Uncharacterized protein</fullName>
    </submittedName>
</protein>
<organism evidence="1 2">
    <name type="scientific">Naegleria fowleri</name>
    <name type="common">Brain eating amoeba</name>
    <dbReference type="NCBI Taxonomy" id="5763"/>
    <lineage>
        <taxon>Eukaryota</taxon>
        <taxon>Discoba</taxon>
        <taxon>Heterolobosea</taxon>
        <taxon>Tetramitia</taxon>
        <taxon>Eutetramitia</taxon>
        <taxon>Vahlkampfiidae</taxon>
        <taxon>Naegleria</taxon>
    </lineage>
</organism>
<dbReference type="AlphaFoldDB" id="A0A6A5BS87"/>
<reference evidence="1 2" key="1">
    <citation type="journal article" date="2019" name="Sci. Rep.">
        <title>Nanopore sequencing improves the draft genome of the human pathogenic amoeba Naegleria fowleri.</title>
        <authorList>
            <person name="Liechti N."/>
            <person name="Schurch N."/>
            <person name="Bruggmann R."/>
            <person name="Wittwer M."/>
        </authorList>
    </citation>
    <scope>NUCLEOTIDE SEQUENCE [LARGE SCALE GENOMIC DNA]</scope>
    <source>
        <strain evidence="1 2">ATCC 30894</strain>
    </source>
</reference>
<dbReference type="GeneID" id="68112178"/>
<evidence type="ECO:0000313" key="2">
    <source>
        <dbReference type="Proteomes" id="UP000444721"/>
    </source>
</evidence>
<dbReference type="EMBL" id="VFQX01000041">
    <property type="protein sequence ID" value="KAF0976285.1"/>
    <property type="molecule type" value="Genomic_DNA"/>
</dbReference>
<dbReference type="Proteomes" id="UP000444721">
    <property type="component" value="Unassembled WGS sequence"/>
</dbReference>
<evidence type="ECO:0000313" key="1">
    <source>
        <dbReference type="EMBL" id="KAF0976285.1"/>
    </source>
</evidence>
<dbReference type="RefSeq" id="XP_044560998.1">
    <property type="nucleotide sequence ID" value="XM_044708432.1"/>
</dbReference>
<comment type="caution">
    <text evidence="1">The sequence shown here is derived from an EMBL/GenBank/DDBJ whole genome shotgun (WGS) entry which is preliminary data.</text>
</comment>
<sequence length="266" mass="30767">MVRDTIVFVNHLHKDLILFGKKNFETIYAFLGVLHFSYVRQIGNVMVSHKTGLEEALTQLVHKVYSIYDRDLKETINQASTEDLLSLILCSSNIEKLEPLLQSSKICSAFFWKINSAMTFRDVLIKKYLYWNIERQGNMSLENNWLFAYQLLLPYIILGESIKHDINDEDVTYLHKVVSNEQLFLKELASSFPKAVSIGGQEDPLGALAKSLRGIRNTLSHEHHQAENIKALMLKYWFKDDKYLFLQTTGDLLSYNVKSNSPRTKK</sequence>
<gene>
    <name evidence="1" type="ORF">FDP41_004960</name>
</gene>
<dbReference type="VEuPathDB" id="AmoebaDB:FDP41_004960"/>
<name>A0A6A5BS87_NAEFO</name>